<evidence type="ECO:0000259" key="1">
    <source>
        <dbReference type="Pfam" id="PF06985"/>
    </source>
</evidence>
<feature type="non-terminal residue" evidence="2">
    <location>
        <position position="183"/>
    </location>
</feature>
<dbReference type="EMBL" id="JAGMVJ010000022">
    <property type="protein sequence ID" value="KAH7073186.1"/>
    <property type="molecule type" value="Genomic_DNA"/>
</dbReference>
<dbReference type="Pfam" id="PF06985">
    <property type="entry name" value="HET"/>
    <property type="match status" value="1"/>
</dbReference>
<name>A0A8K0VT71_9PLEO</name>
<dbReference type="InterPro" id="IPR010730">
    <property type="entry name" value="HET"/>
</dbReference>
<dbReference type="OrthoDB" id="20872at2759"/>
<feature type="domain" description="Heterokaryon incompatibility" evidence="1">
    <location>
        <begin position="1"/>
        <end position="81"/>
    </location>
</feature>
<organism evidence="2 3">
    <name type="scientific">Paraphoma chrysanthemicola</name>
    <dbReference type="NCBI Taxonomy" id="798071"/>
    <lineage>
        <taxon>Eukaryota</taxon>
        <taxon>Fungi</taxon>
        <taxon>Dikarya</taxon>
        <taxon>Ascomycota</taxon>
        <taxon>Pezizomycotina</taxon>
        <taxon>Dothideomycetes</taxon>
        <taxon>Pleosporomycetidae</taxon>
        <taxon>Pleosporales</taxon>
        <taxon>Pleosporineae</taxon>
        <taxon>Phaeosphaeriaceae</taxon>
        <taxon>Paraphoma</taxon>
    </lineage>
</organism>
<protein>
    <recommendedName>
        <fullName evidence="1">Heterokaryon incompatibility domain-containing protein</fullName>
    </recommendedName>
</protein>
<gene>
    <name evidence="2" type="ORF">FB567DRAFT_428370</name>
</gene>
<dbReference type="PANTHER" id="PTHR10622">
    <property type="entry name" value="HET DOMAIN-CONTAINING PROTEIN"/>
    <property type="match status" value="1"/>
</dbReference>
<dbReference type="Proteomes" id="UP000813461">
    <property type="component" value="Unassembled WGS sequence"/>
</dbReference>
<evidence type="ECO:0000313" key="2">
    <source>
        <dbReference type="EMBL" id="KAH7073186.1"/>
    </source>
</evidence>
<feature type="non-terminal residue" evidence="2">
    <location>
        <position position="1"/>
    </location>
</feature>
<evidence type="ECO:0000313" key="3">
    <source>
        <dbReference type="Proteomes" id="UP000813461"/>
    </source>
</evidence>
<comment type="caution">
    <text evidence="2">The sequence shown here is derived from an EMBL/GenBank/DDBJ whole genome shotgun (WGS) entry which is preliminary data.</text>
</comment>
<sequence length="183" mass="21121">DRHCIDKSSSAERSEAINSMHRWYQDAAVCTVLLSETSSHKYISYHNPEVMDKYGDGVAWMENTANGITRARWFTRGWTLQDLLAPKVIKFYSQEWDLLGNREELVDTIHQATRIDKRALLGAPLSSFTVEERLSWAESRSTKREEDMAYSLLGLFDVHMPLLYGEGKTKAFNRLKREVTESL</sequence>
<dbReference type="AlphaFoldDB" id="A0A8K0VT71"/>
<accession>A0A8K0VT71</accession>
<proteinExistence type="predicted"/>
<reference evidence="2" key="1">
    <citation type="journal article" date="2021" name="Nat. Commun.">
        <title>Genetic determinants of endophytism in the Arabidopsis root mycobiome.</title>
        <authorList>
            <person name="Mesny F."/>
            <person name="Miyauchi S."/>
            <person name="Thiergart T."/>
            <person name="Pickel B."/>
            <person name="Atanasova L."/>
            <person name="Karlsson M."/>
            <person name="Huettel B."/>
            <person name="Barry K.W."/>
            <person name="Haridas S."/>
            <person name="Chen C."/>
            <person name="Bauer D."/>
            <person name="Andreopoulos W."/>
            <person name="Pangilinan J."/>
            <person name="LaButti K."/>
            <person name="Riley R."/>
            <person name="Lipzen A."/>
            <person name="Clum A."/>
            <person name="Drula E."/>
            <person name="Henrissat B."/>
            <person name="Kohler A."/>
            <person name="Grigoriev I.V."/>
            <person name="Martin F.M."/>
            <person name="Hacquard S."/>
        </authorList>
    </citation>
    <scope>NUCLEOTIDE SEQUENCE</scope>
    <source>
        <strain evidence="2">MPI-SDFR-AT-0120</strain>
    </source>
</reference>
<dbReference type="PANTHER" id="PTHR10622:SF13">
    <property type="entry name" value="NACHT DOMAIN-CONTAINING PROTEIN"/>
    <property type="match status" value="1"/>
</dbReference>
<keyword evidence="3" id="KW-1185">Reference proteome</keyword>